<evidence type="ECO:0000313" key="1">
    <source>
        <dbReference type="EMBL" id="ORY67928.1"/>
    </source>
</evidence>
<keyword evidence="2" id="KW-1185">Reference proteome</keyword>
<dbReference type="EMBL" id="MCGR01000060">
    <property type="protein sequence ID" value="ORY67928.1"/>
    <property type="molecule type" value="Genomic_DNA"/>
</dbReference>
<name>A0A1Y2E8P1_9BASI</name>
<comment type="caution">
    <text evidence="1">The sequence shown here is derived from an EMBL/GenBank/DDBJ whole genome shotgun (WGS) entry which is preliminary data.</text>
</comment>
<protein>
    <submittedName>
        <fullName evidence="1">Uncharacterized protein</fullName>
    </submittedName>
</protein>
<sequence>MDGCRATTFSTAPSPARLLAPSSILSWELRGPCRLSRRSRSPKWRMRTRCPILLSLSSNFGDRVQRRLQWVTAKARLCRVDRVSPTSLRLPLRIRRLRLGLSVATREYQPLLAALVSLRFSTFGFHLSILGNFQSSLVGSRRSSLVHLA</sequence>
<accession>A0A1Y2E8P1</accession>
<dbReference type="InParanoid" id="A0A1Y2E8P1"/>
<dbReference type="AlphaFoldDB" id="A0A1Y2E8P1"/>
<evidence type="ECO:0000313" key="2">
    <source>
        <dbReference type="Proteomes" id="UP000193467"/>
    </source>
</evidence>
<reference evidence="1 2" key="1">
    <citation type="submission" date="2016-07" db="EMBL/GenBank/DDBJ databases">
        <title>Pervasive Adenine N6-methylation of Active Genes in Fungi.</title>
        <authorList>
            <consortium name="DOE Joint Genome Institute"/>
            <person name="Mondo S.J."/>
            <person name="Dannebaum R.O."/>
            <person name="Kuo R.C."/>
            <person name="Labutti K."/>
            <person name="Haridas S."/>
            <person name="Kuo A."/>
            <person name="Salamov A."/>
            <person name="Ahrendt S.R."/>
            <person name="Lipzen A."/>
            <person name="Sullivan W."/>
            <person name="Andreopoulos W.B."/>
            <person name="Clum A."/>
            <person name="Lindquist E."/>
            <person name="Daum C."/>
            <person name="Ramamoorthy G.K."/>
            <person name="Gryganskyi A."/>
            <person name="Culley D."/>
            <person name="Magnuson J.K."/>
            <person name="James T.Y."/>
            <person name="O'Malley M.A."/>
            <person name="Stajich J.E."/>
            <person name="Spatafora J.W."/>
            <person name="Visel A."/>
            <person name="Grigoriev I.V."/>
        </authorList>
    </citation>
    <scope>NUCLEOTIDE SEQUENCE [LARGE SCALE GENOMIC DNA]</scope>
    <source>
        <strain evidence="1 2">62-1032</strain>
    </source>
</reference>
<gene>
    <name evidence="1" type="ORF">BCR35DRAFT_308293</name>
</gene>
<proteinExistence type="predicted"/>
<organism evidence="1 2">
    <name type="scientific">Leucosporidium creatinivorum</name>
    <dbReference type="NCBI Taxonomy" id="106004"/>
    <lineage>
        <taxon>Eukaryota</taxon>
        <taxon>Fungi</taxon>
        <taxon>Dikarya</taxon>
        <taxon>Basidiomycota</taxon>
        <taxon>Pucciniomycotina</taxon>
        <taxon>Microbotryomycetes</taxon>
        <taxon>Leucosporidiales</taxon>
        <taxon>Leucosporidium</taxon>
    </lineage>
</organism>
<dbReference type="Proteomes" id="UP000193467">
    <property type="component" value="Unassembled WGS sequence"/>
</dbReference>